<sequence length="799" mass="91708">MSKYGGELQNYESARNVSRGGKSISSRPHKVSNAIRANDQTFRASVIHRKSFDHRNGGASGHTLNRDDLVDMFGGMSVRDRSRLGMDLSTVHEVDNNVREQGAGDYSTLTNEYDQNYDMQNGDDQAQYATLTQNNVNRFENDDEMDNNQRNSKKNDFLQRFAEPQYEGYDDIYDDDGDGFDSQIQQAMDIKAEENLESPKQTQGIASHTQRNGIRNPFISVPLSKYMIKSGNRQTPRSESMDSFSSLSTSKSVPTATSSTSYTESDSEQSDYGNDFADDELDFSKAALVNKLQQRQKRAEEQASTINRERRMRFRQIRENFNNPDYVESNQKPLSDDFENLDELDSNKLRRFRVVNDIRSNIDMLDRKRSMPVLMKSTDVPLQSAKAIRKYSSTLDLPSRVPISSKIKGARYPPVSLSLKSRPYYNNNNSKDDSADDENENEVNNDENEAYGYADPRQPEEDSSDELTITLADYEKLKRKSHRIDLTKYQESPTKKSWTHHVVTHSLSNNDNVQPSHNHHRHRHQRHHKATHEEDFDGLTNTARLSKEGKLKIIRSLGKHKTKQVLPGHLYGEIVYDPDQMKWCGNDEDLLPFESVSKPALIKHYSGLRQQQSEEKLAQKKTQGHVSASNVLKSNGKRSPKSTITHSINKNDENDEFPQVVGNMVYDNKKLRWVSLTGKYEDDPFQNMDDTLASENANTQKITLQQPGSKRPSRLNLKLGTTPRGNFARGRIPSSVSCSSIPNYAQQIQSENPLKIRMENYKMWKAEETRWMRKVRNWFPSEDDDLSFCYELKSFLDEQ</sequence>
<dbReference type="GO" id="GO:0031578">
    <property type="term" value="P:mitotic spindle orientation checkpoint signaling"/>
    <property type="evidence" value="ECO:0007669"/>
    <property type="project" value="TreeGrafter"/>
</dbReference>
<feature type="compositionally biased region" description="Acidic residues" evidence="1">
    <location>
        <begin position="434"/>
        <end position="449"/>
    </location>
</feature>
<feature type="region of interest" description="Disordered" evidence="1">
    <location>
        <begin position="1"/>
        <end position="30"/>
    </location>
</feature>
<dbReference type="GO" id="GO:0005096">
    <property type="term" value="F:GTPase activator activity"/>
    <property type="evidence" value="ECO:0007669"/>
    <property type="project" value="InterPro"/>
</dbReference>
<feature type="region of interest" description="Disordered" evidence="1">
    <location>
        <begin position="416"/>
        <end position="466"/>
    </location>
</feature>
<dbReference type="OrthoDB" id="19159at2759"/>
<dbReference type="PANTHER" id="PTHR35140">
    <property type="entry name" value="MITOTIC CHECK POINT PROTEIN BFA1"/>
    <property type="match status" value="1"/>
</dbReference>
<feature type="region of interest" description="Disordered" evidence="1">
    <location>
        <begin position="195"/>
        <end position="218"/>
    </location>
</feature>
<evidence type="ECO:0000256" key="1">
    <source>
        <dbReference type="SAM" id="MobiDB-lite"/>
    </source>
</evidence>
<dbReference type="GO" id="GO:1990334">
    <property type="term" value="C:Bfa1-Bub2 complex"/>
    <property type="evidence" value="ECO:0007669"/>
    <property type="project" value="InterPro"/>
</dbReference>
<feature type="compositionally biased region" description="Polar residues" evidence="1">
    <location>
        <begin position="198"/>
        <end position="213"/>
    </location>
</feature>
<reference evidence="2" key="2">
    <citation type="journal article" name="BMC Genomics">
        <title>New genome assemblies reveal patterns of domestication and adaptation across Brettanomyces (Dekkera) species.</title>
        <authorList>
            <person name="Roach M.J."/>
            <person name="Borneman A.R."/>
        </authorList>
    </citation>
    <scope>NUCLEOTIDE SEQUENCE</scope>
    <source>
        <strain evidence="2">UCD 2041</strain>
    </source>
</reference>
<reference evidence="2" key="1">
    <citation type="submission" date="2020-10" db="EMBL/GenBank/DDBJ databases">
        <authorList>
            <person name="Palmer J.M."/>
        </authorList>
    </citation>
    <scope>NUCLEOTIDE SEQUENCE</scope>
    <source>
        <strain evidence="2">UCD 2041</strain>
    </source>
</reference>
<evidence type="ECO:0000313" key="2">
    <source>
        <dbReference type="EMBL" id="QOU22660.1"/>
    </source>
</evidence>
<feature type="region of interest" description="Disordered" evidence="1">
    <location>
        <begin position="230"/>
        <end position="277"/>
    </location>
</feature>
<feature type="compositionally biased region" description="Polar residues" evidence="1">
    <location>
        <begin position="620"/>
        <end position="633"/>
    </location>
</feature>
<proteinExistence type="predicted"/>
<feature type="compositionally biased region" description="Polar residues" evidence="1">
    <location>
        <begin position="231"/>
        <end position="257"/>
    </location>
</feature>
<dbReference type="Proteomes" id="UP000663131">
    <property type="component" value="Chromosome 9"/>
</dbReference>
<protein>
    <submittedName>
        <fullName evidence="2">Uncharacterized protein</fullName>
    </submittedName>
</protein>
<feature type="region of interest" description="Disordered" evidence="1">
    <location>
        <begin position="614"/>
        <end position="655"/>
    </location>
</feature>
<name>A0A871RLI2_DEKBR</name>
<dbReference type="EMBL" id="CP063137">
    <property type="protein sequence ID" value="QOU22660.1"/>
    <property type="molecule type" value="Genomic_DNA"/>
</dbReference>
<dbReference type="KEGG" id="bbrx:BRETT_002842"/>
<dbReference type="InterPro" id="IPR034586">
    <property type="entry name" value="Bfa1/Byr4"/>
</dbReference>
<dbReference type="AlphaFoldDB" id="A0A871RLI2"/>
<organism evidence="2 3">
    <name type="scientific">Dekkera bruxellensis</name>
    <name type="common">Brettanomyces custersii</name>
    <dbReference type="NCBI Taxonomy" id="5007"/>
    <lineage>
        <taxon>Eukaryota</taxon>
        <taxon>Fungi</taxon>
        <taxon>Dikarya</taxon>
        <taxon>Ascomycota</taxon>
        <taxon>Saccharomycotina</taxon>
        <taxon>Pichiomycetes</taxon>
        <taxon>Pichiales</taxon>
        <taxon>Pichiaceae</taxon>
        <taxon>Brettanomyces</taxon>
    </lineage>
</organism>
<dbReference type="RefSeq" id="XP_041139153.1">
    <property type="nucleotide sequence ID" value="XM_041281362.1"/>
</dbReference>
<dbReference type="GO" id="GO:0044732">
    <property type="term" value="C:mitotic spindle pole body"/>
    <property type="evidence" value="ECO:0007669"/>
    <property type="project" value="TreeGrafter"/>
</dbReference>
<accession>A0A871RLI2</accession>
<dbReference type="PANTHER" id="PTHR35140:SF1">
    <property type="entry name" value="MITOTIC CHECK POINT PROTEIN BFA1"/>
    <property type="match status" value="1"/>
</dbReference>
<dbReference type="GeneID" id="64574766"/>
<evidence type="ECO:0000313" key="3">
    <source>
        <dbReference type="Proteomes" id="UP000663131"/>
    </source>
</evidence>
<gene>
    <name evidence="2" type="ORF">BRETT_002842</name>
</gene>